<proteinExistence type="predicted"/>
<reference evidence="2" key="1">
    <citation type="submission" date="2023-03" db="UniProtKB">
        <authorList>
            <consortium name="EnsemblPlants"/>
        </authorList>
    </citation>
    <scope>IDENTIFICATION</scope>
</reference>
<evidence type="ECO:0000313" key="2">
    <source>
        <dbReference type="EnsemblPlants" id="MELO3C008962.2.1"/>
    </source>
</evidence>
<dbReference type="Gramene" id="MELO3C008962.2.1">
    <property type="protein sequence ID" value="MELO3C008962.2.1"/>
    <property type="gene ID" value="MELO3C008962.2"/>
</dbReference>
<organism evidence="2">
    <name type="scientific">Cucumis melo</name>
    <name type="common">Muskmelon</name>
    <dbReference type="NCBI Taxonomy" id="3656"/>
    <lineage>
        <taxon>Eukaryota</taxon>
        <taxon>Viridiplantae</taxon>
        <taxon>Streptophyta</taxon>
        <taxon>Embryophyta</taxon>
        <taxon>Tracheophyta</taxon>
        <taxon>Spermatophyta</taxon>
        <taxon>Magnoliopsida</taxon>
        <taxon>eudicotyledons</taxon>
        <taxon>Gunneridae</taxon>
        <taxon>Pentapetalae</taxon>
        <taxon>rosids</taxon>
        <taxon>fabids</taxon>
        <taxon>Cucurbitales</taxon>
        <taxon>Cucurbitaceae</taxon>
        <taxon>Benincaseae</taxon>
        <taxon>Cucumis</taxon>
    </lineage>
</organism>
<evidence type="ECO:0000256" key="1">
    <source>
        <dbReference type="SAM" id="MobiDB-lite"/>
    </source>
</evidence>
<feature type="region of interest" description="Disordered" evidence="1">
    <location>
        <begin position="1"/>
        <end position="22"/>
    </location>
</feature>
<name>A0A9I9CUW2_CUCME</name>
<sequence>MGRQTKRAGPGGRDAGWSVSSGETGAGLAWAIWAETVVSRALDWARHLNDVTCTRGVGRTGTRSQLKGSRRVRAWVWVNIRV</sequence>
<dbReference type="AlphaFoldDB" id="A0A9I9CUW2"/>
<dbReference type="EnsemblPlants" id="MELO3C008962.2.1">
    <property type="protein sequence ID" value="MELO3C008962.2.1"/>
    <property type="gene ID" value="MELO3C008962.2"/>
</dbReference>
<accession>A0A9I9CUW2</accession>
<protein>
    <submittedName>
        <fullName evidence="2">Uncharacterized protein</fullName>
    </submittedName>
</protein>